<dbReference type="Pfam" id="PF04052">
    <property type="entry name" value="TolB_N"/>
    <property type="match status" value="1"/>
</dbReference>
<keyword evidence="8" id="KW-1185">Reference proteome</keyword>
<proteinExistence type="inferred from homology"/>
<feature type="chain" id="PRO_5041756634" description="Tol-Pal system protein TolB" evidence="5">
    <location>
        <begin position="23"/>
        <end position="429"/>
    </location>
</feature>
<evidence type="ECO:0000256" key="5">
    <source>
        <dbReference type="HAMAP-Rule" id="MF_00671"/>
    </source>
</evidence>
<keyword evidence="5" id="KW-0131">Cell cycle</keyword>
<dbReference type="GO" id="GO:0042597">
    <property type="term" value="C:periplasmic space"/>
    <property type="evidence" value="ECO:0007669"/>
    <property type="project" value="UniProtKB-SubCell"/>
</dbReference>
<evidence type="ECO:0000259" key="6">
    <source>
        <dbReference type="Pfam" id="PF04052"/>
    </source>
</evidence>
<keyword evidence="4 5" id="KW-0574">Periplasm</keyword>
<name>A0AAE3KFI2_9GAMM</name>
<feature type="domain" description="TolB N-terminal" evidence="6">
    <location>
        <begin position="27"/>
        <end position="128"/>
    </location>
</feature>
<dbReference type="SUPFAM" id="SSF69304">
    <property type="entry name" value="Tricorn protease N-terminal domain"/>
    <property type="match status" value="1"/>
</dbReference>
<dbReference type="SUPFAM" id="SSF52964">
    <property type="entry name" value="TolB, N-terminal domain"/>
    <property type="match status" value="1"/>
</dbReference>
<dbReference type="GO" id="GO:0051301">
    <property type="term" value="P:cell division"/>
    <property type="evidence" value="ECO:0007669"/>
    <property type="project" value="UniProtKB-UniRule"/>
</dbReference>
<protein>
    <recommendedName>
        <fullName evidence="5">Tol-Pal system protein TolB</fullName>
    </recommendedName>
</protein>
<dbReference type="Pfam" id="PF07676">
    <property type="entry name" value="PD40"/>
    <property type="match status" value="4"/>
</dbReference>
<dbReference type="EMBL" id="JALJXV010000002">
    <property type="protein sequence ID" value="MCP1674092.1"/>
    <property type="molecule type" value="Genomic_DNA"/>
</dbReference>
<keyword evidence="3 5" id="KW-0732">Signal</keyword>
<keyword evidence="5" id="KW-0132">Cell division</keyword>
<dbReference type="RefSeq" id="WP_253475663.1">
    <property type="nucleotide sequence ID" value="NZ_JALJXV010000002.1"/>
</dbReference>
<dbReference type="Gene3D" id="2.120.10.30">
    <property type="entry name" value="TolB, C-terminal domain"/>
    <property type="match status" value="1"/>
</dbReference>
<dbReference type="AlphaFoldDB" id="A0AAE3KFI2"/>
<accession>A0AAE3KFI2</accession>
<comment type="caution">
    <text evidence="7">The sequence shown here is derived from an EMBL/GenBank/DDBJ whole genome shotgun (WGS) entry which is preliminary data.</text>
</comment>
<dbReference type="InterPro" id="IPR011659">
    <property type="entry name" value="WD40"/>
</dbReference>
<dbReference type="GO" id="GO:0017038">
    <property type="term" value="P:protein import"/>
    <property type="evidence" value="ECO:0007669"/>
    <property type="project" value="InterPro"/>
</dbReference>
<gene>
    <name evidence="5" type="primary">tolB</name>
    <name evidence="7" type="ORF">J2T57_001191</name>
</gene>
<evidence type="ECO:0000256" key="2">
    <source>
        <dbReference type="ARBA" id="ARBA00009820"/>
    </source>
</evidence>
<dbReference type="PANTHER" id="PTHR36842">
    <property type="entry name" value="PROTEIN TOLB HOMOLOG"/>
    <property type="match status" value="1"/>
</dbReference>
<dbReference type="InterPro" id="IPR014167">
    <property type="entry name" value="Tol-Pal_TolB"/>
</dbReference>
<dbReference type="HAMAP" id="MF_00671">
    <property type="entry name" value="TolB"/>
    <property type="match status" value="1"/>
</dbReference>
<sequence length="429" mass="47379" precursor="true">MPKRLAKLLTVALTLALCPVVAKSELLIEITGGAEAAVPIAVVPFGWSGSGSPPQDIGAIISNNLTRSGQFELLPQEDFIERPTRREQINFGNWRALGVDHLVIGEVEQDGDRYRVSYQLLDVFAGSSMAGRRYSAGVDDLRTAAHTISDEIYEELLGRPGAFNTRIAYVAISDESEGRRWRLVFADADGHYPESILSSREPIMSPSWSPDGQRLAYVSFESRRSEIFVQEIATGERERVASFEGINSAPSWSPDGRRLAVTRSRGGQTDIHVLDLSTGETRQVTDHWAIDTEAVWTPDGRHLIFTSDRAGGPQIYRVRADGGQVERLTFEGNYNASPALSPDGRQIAMVHRNQRGYVIAVQDIDGRNFRVLTRGEQDESPSFAPNGALILYATRANGRHLLGTASLFGDRRQTMSTEGQRIREPAWSP</sequence>
<dbReference type="InterPro" id="IPR011042">
    <property type="entry name" value="6-blade_b-propeller_TolB-like"/>
</dbReference>
<dbReference type="Gene3D" id="3.40.50.10070">
    <property type="entry name" value="TolB, N-terminal domain"/>
    <property type="match status" value="1"/>
</dbReference>
<organism evidence="7 8">
    <name type="scientific">Natronocella acetinitrilica</name>
    <dbReference type="NCBI Taxonomy" id="414046"/>
    <lineage>
        <taxon>Bacteria</taxon>
        <taxon>Pseudomonadati</taxon>
        <taxon>Pseudomonadota</taxon>
        <taxon>Gammaproteobacteria</taxon>
        <taxon>Chromatiales</taxon>
        <taxon>Ectothiorhodospiraceae</taxon>
        <taxon>Natronocella</taxon>
    </lineage>
</organism>
<evidence type="ECO:0000313" key="7">
    <source>
        <dbReference type="EMBL" id="MCP1674092.1"/>
    </source>
</evidence>
<dbReference type="NCBIfam" id="TIGR02800">
    <property type="entry name" value="propeller_TolB"/>
    <property type="match status" value="1"/>
</dbReference>
<reference evidence="7" key="1">
    <citation type="submission" date="2022-03" db="EMBL/GenBank/DDBJ databases">
        <title>Genomic Encyclopedia of Type Strains, Phase III (KMG-III): the genomes of soil and plant-associated and newly described type strains.</title>
        <authorList>
            <person name="Whitman W."/>
        </authorList>
    </citation>
    <scope>NUCLEOTIDE SEQUENCE</scope>
    <source>
        <strain evidence="7">ANL 6-2</strain>
    </source>
</reference>
<dbReference type="InterPro" id="IPR007195">
    <property type="entry name" value="TolB_N"/>
</dbReference>
<comment type="subunit">
    <text evidence="5">The Tol-Pal system is composed of five core proteins: the inner membrane proteins TolA, TolQ and TolR, the periplasmic protein TolB and the outer membrane protein Pal. They form a network linking the inner and outer membranes and the peptidoglycan layer.</text>
</comment>
<evidence type="ECO:0000313" key="8">
    <source>
        <dbReference type="Proteomes" id="UP001205843"/>
    </source>
</evidence>
<evidence type="ECO:0000256" key="1">
    <source>
        <dbReference type="ARBA" id="ARBA00004418"/>
    </source>
</evidence>
<evidence type="ECO:0000256" key="4">
    <source>
        <dbReference type="ARBA" id="ARBA00022764"/>
    </source>
</evidence>
<feature type="signal peptide" evidence="5">
    <location>
        <begin position="1"/>
        <end position="22"/>
    </location>
</feature>
<comment type="function">
    <text evidence="5">Part of the Tol-Pal system, which plays a role in outer membrane invagination during cell division and is important for maintaining outer membrane integrity.</text>
</comment>
<dbReference type="PANTHER" id="PTHR36842:SF1">
    <property type="entry name" value="PROTEIN TOLB"/>
    <property type="match status" value="1"/>
</dbReference>
<evidence type="ECO:0000256" key="3">
    <source>
        <dbReference type="ARBA" id="ARBA00022729"/>
    </source>
</evidence>
<comment type="similarity">
    <text evidence="2 5">Belongs to the TolB family.</text>
</comment>
<comment type="subcellular location">
    <subcellularLocation>
        <location evidence="1 5">Periplasm</location>
    </subcellularLocation>
</comment>
<dbReference type="Proteomes" id="UP001205843">
    <property type="component" value="Unassembled WGS sequence"/>
</dbReference>